<dbReference type="PANTHER" id="PTHR36531">
    <property type="entry name" value="CRISPR-ASSOCIATED EXONUCLEASE CAS4"/>
    <property type="match status" value="1"/>
</dbReference>
<evidence type="ECO:0000256" key="21">
    <source>
        <dbReference type="ARBA" id="ARBA00023268"/>
    </source>
</evidence>
<keyword evidence="9" id="KW-0540">Nuclease</keyword>
<dbReference type="FunFam" id="3.90.320.10:FF:000001">
    <property type="entry name" value="DNA replication helicase Dna2"/>
    <property type="match status" value="1"/>
</dbReference>
<evidence type="ECO:0000256" key="19">
    <source>
        <dbReference type="ARBA" id="ARBA00023204"/>
    </source>
</evidence>
<name>A0AAV1AP03_VICFA</name>
<dbReference type="GO" id="GO:0006260">
    <property type="term" value="P:DNA replication"/>
    <property type="evidence" value="ECO:0007669"/>
    <property type="project" value="UniProtKB-KW"/>
</dbReference>
<evidence type="ECO:0000256" key="10">
    <source>
        <dbReference type="ARBA" id="ARBA00022723"/>
    </source>
</evidence>
<dbReference type="CDD" id="cd22318">
    <property type="entry name" value="DNA2_N-like"/>
    <property type="match status" value="1"/>
</dbReference>
<dbReference type="FunFam" id="3.40.50.300:FF:001490">
    <property type="entry name" value="DNA replication helicase"/>
    <property type="match status" value="1"/>
</dbReference>
<evidence type="ECO:0000256" key="5">
    <source>
        <dbReference type="ARBA" id="ARBA00012551"/>
    </source>
</evidence>
<evidence type="ECO:0000256" key="14">
    <source>
        <dbReference type="ARBA" id="ARBA00022806"/>
    </source>
</evidence>
<dbReference type="InterPro" id="IPR041677">
    <property type="entry name" value="DNA2/NAM7_AAA_11"/>
</dbReference>
<evidence type="ECO:0000256" key="9">
    <source>
        <dbReference type="ARBA" id="ARBA00022722"/>
    </source>
</evidence>
<dbReference type="InterPro" id="IPR011604">
    <property type="entry name" value="PDDEXK-like_dom_sf"/>
</dbReference>
<evidence type="ECO:0000259" key="26">
    <source>
        <dbReference type="Pfam" id="PF13087"/>
    </source>
</evidence>
<keyword evidence="7" id="KW-0004">4Fe-4S</keyword>
<feature type="compositionally biased region" description="Polar residues" evidence="23">
    <location>
        <begin position="78"/>
        <end position="89"/>
    </location>
</feature>
<accession>A0AAV1AP03</accession>
<dbReference type="InterPro" id="IPR047187">
    <property type="entry name" value="SF1_C_Upf1"/>
</dbReference>
<organism evidence="27 28">
    <name type="scientific">Vicia faba</name>
    <name type="common">Broad bean</name>
    <name type="synonym">Faba vulgaris</name>
    <dbReference type="NCBI Taxonomy" id="3906"/>
    <lineage>
        <taxon>Eukaryota</taxon>
        <taxon>Viridiplantae</taxon>
        <taxon>Streptophyta</taxon>
        <taxon>Embryophyta</taxon>
        <taxon>Tracheophyta</taxon>
        <taxon>Spermatophyta</taxon>
        <taxon>Magnoliopsida</taxon>
        <taxon>eudicotyledons</taxon>
        <taxon>Gunneridae</taxon>
        <taxon>Pentapetalae</taxon>
        <taxon>rosids</taxon>
        <taxon>fabids</taxon>
        <taxon>Fabales</taxon>
        <taxon>Fabaceae</taxon>
        <taxon>Papilionoideae</taxon>
        <taxon>50 kb inversion clade</taxon>
        <taxon>NPAAA clade</taxon>
        <taxon>Hologalegina</taxon>
        <taxon>IRL clade</taxon>
        <taxon>Fabeae</taxon>
        <taxon>Vicia</taxon>
    </lineage>
</organism>
<dbReference type="FunFam" id="3.40.50.300:FF:001302">
    <property type="entry name" value="DNA replication ATP-dependent helicase/nuclease DNA2"/>
    <property type="match status" value="1"/>
</dbReference>
<comment type="catalytic activity">
    <reaction evidence="22">
        <text>ATP + H2O = ADP + phosphate + H(+)</text>
        <dbReference type="Rhea" id="RHEA:13065"/>
        <dbReference type="ChEBI" id="CHEBI:15377"/>
        <dbReference type="ChEBI" id="CHEBI:15378"/>
        <dbReference type="ChEBI" id="CHEBI:30616"/>
        <dbReference type="ChEBI" id="CHEBI:43474"/>
        <dbReference type="ChEBI" id="CHEBI:456216"/>
        <dbReference type="EC" id="3.6.4.12"/>
    </reaction>
</comment>
<dbReference type="GO" id="GO:0005694">
    <property type="term" value="C:chromosome"/>
    <property type="evidence" value="ECO:0007669"/>
    <property type="project" value="UniProtKB-SubCell"/>
</dbReference>
<evidence type="ECO:0000256" key="8">
    <source>
        <dbReference type="ARBA" id="ARBA00022705"/>
    </source>
</evidence>
<feature type="compositionally biased region" description="Low complexity" evidence="23">
    <location>
        <begin position="25"/>
        <end position="40"/>
    </location>
</feature>
<dbReference type="GO" id="GO:0005524">
    <property type="term" value="F:ATP binding"/>
    <property type="evidence" value="ECO:0007669"/>
    <property type="project" value="UniProtKB-KW"/>
</dbReference>
<feature type="domain" description="DNA replication factor Dna2 N-terminal" evidence="24">
    <location>
        <begin position="373"/>
        <end position="575"/>
    </location>
</feature>
<evidence type="ECO:0000259" key="25">
    <source>
        <dbReference type="Pfam" id="PF13086"/>
    </source>
</evidence>
<evidence type="ECO:0000256" key="23">
    <source>
        <dbReference type="SAM" id="MobiDB-lite"/>
    </source>
</evidence>
<evidence type="ECO:0000256" key="15">
    <source>
        <dbReference type="ARBA" id="ARBA00022840"/>
    </source>
</evidence>
<keyword evidence="18" id="KW-0238">DNA-binding</keyword>
<keyword evidence="16" id="KW-0408">Iron</keyword>
<evidence type="ECO:0000313" key="28">
    <source>
        <dbReference type="Proteomes" id="UP001157006"/>
    </source>
</evidence>
<protein>
    <recommendedName>
        <fullName evidence="5">DNA helicase</fullName>
        <ecNumber evidence="5">3.6.4.12</ecNumber>
    </recommendedName>
</protein>
<feature type="domain" description="DNA2/NAM7 helicase-like C-terminal" evidence="26">
    <location>
        <begin position="1111"/>
        <end position="1306"/>
    </location>
</feature>
<keyword evidence="28" id="KW-1185">Reference proteome</keyword>
<keyword evidence="13" id="KW-0378">Hydrolase</keyword>
<gene>
    <name evidence="27" type="ORF">VFH_V028600</name>
</gene>
<dbReference type="Proteomes" id="UP001157006">
    <property type="component" value="Chromosome 5"/>
</dbReference>
<evidence type="ECO:0000256" key="3">
    <source>
        <dbReference type="ARBA" id="ARBA00004286"/>
    </source>
</evidence>
<keyword evidence="6" id="KW-0158">Chromosome</keyword>
<evidence type="ECO:0000256" key="20">
    <source>
        <dbReference type="ARBA" id="ARBA00023242"/>
    </source>
</evidence>
<evidence type="ECO:0000256" key="11">
    <source>
        <dbReference type="ARBA" id="ARBA00022741"/>
    </source>
</evidence>
<evidence type="ECO:0000256" key="18">
    <source>
        <dbReference type="ARBA" id="ARBA00023125"/>
    </source>
</evidence>
<comment type="similarity">
    <text evidence="4">Belongs to the DNA2/NAM7 helicase family.</text>
</comment>
<evidence type="ECO:0000256" key="1">
    <source>
        <dbReference type="ARBA" id="ARBA00001966"/>
    </source>
</evidence>
<reference evidence="27 28" key="1">
    <citation type="submission" date="2023-01" db="EMBL/GenBank/DDBJ databases">
        <authorList>
            <person name="Kreplak J."/>
        </authorList>
    </citation>
    <scope>NUCLEOTIDE SEQUENCE [LARGE SCALE GENOMIC DNA]</scope>
</reference>
<sequence length="1361" mass="151407">MPPKKKQQREEKPENPKTLPKKKTNNTSSVSSSTPFTKKPIPQPSKYGIQHFFDRHTIQHSQKLVDSVSHPPPEKPNDVNSPADPSSQDVPPDNLLLPVATDPVEVSPEISKSMSRKRFKFSPGMFIKQSQDDGADEVTWKISPVNERLQAVSKYTPKMIQALADSSRTSMLQIRRCSEDKTSLGKGDKVEELLITPTLTASAKAPLSLSKLGLKKLNRDRNVGVNGNPTTVSNSSGVAGERNPFRTPPSMSCRLDKLAKDVEHIGPSDQPFLRQHKKALLELLDQVEDAIGVDSDTVCDKTTHSFKSQDGIANELPVRVNHLVERTESHIPKEVVGDFSNSNYLVLEASENLQPAGSSAAEGPCKVLRLLNEQTGEERAVNLWDEWSYSVIAPGDTVNVIGQFDEGGYCDINHANNFLIVHPDILMSGTRVAASFSCPRRTVLDERLKNNEYSTAALYGTLLHQIFQAGLTNDNPTINFLECYIEVVLRRNVESLFACGVNEKDVRKIMIDGIPKLYNWIMLFRTMEEREDPNVNFGCANGMKNIGISEVIDIEEMVWAPKYGLKGMIDASLRVKVQSRKDKPEEKIMPLEFKTGKAPSSQTSIEHNAQVILYTLLMSERYQKTIDSGLLYYLQTDQTQGITVQRSDLVGLIIRRNELASEILKALVLQQLPPVLQSPSMCRGCRHLNACSIYHKAHGGSIESKELGDVFDSNTNHLTSSHFKFLCHWDHLIDLEAKGTEFLKKDMWRSYNLRTRSAGGVSSIVIDASQGIPYSKSHKDNHFVYRFVPQDTSCPSIVSDDDPSSVSLKIDLDFTLRSGDFVILSNESSHQTIARGVISDTSKNHISVSFSKLLRIPGRSSTEHDLLKQVWRIDKDEAVTLFAIMRFNLVQLFLQNDQSAHLRRMIVDLEAPRFDSGSIVSQDPAISYVWSEQSLNDDQRRAILKILVAKDYALILGMPGTGKTSTMVHAVKALLIRGTSILLTAYTNSAVDNLLIKLKAQGIDFVRIGRHEAVNEEVREHCLSETNVQSVEDIKIRLEQVKVVAVTCLGISSPLLANKRFDVCIMDEAGQTTLPVSLGPLRFASMFVLVGDHYQLPPLVQSTEALENGMGMSLFCRLSEAHPQAISALQSQGIMDLSNVLIYGDRLRCGSSEIANAKLEFSGLSCCLPWLEDVLNPGRPVIFIDTDMLPALEERDQKVVNNPTEAHIIAEVAKELVNNGIGGEHIGIITPYNSQANLIRLATCITSLEIHTIDKYQGRDKDCILVSFVRSCKNPTSCVASLLGDWHRINVALTRAKRKLIMVGSRKTLMKVPLLKLLIKKVEEQSGILTLSKNDIYRKGELIRCSQIACSKSKQTLDVHN</sequence>
<evidence type="ECO:0000256" key="22">
    <source>
        <dbReference type="ARBA" id="ARBA00047995"/>
    </source>
</evidence>
<dbReference type="CDD" id="cd18808">
    <property type="entry name" value="SF1_C_Upf1"/>
    <property type="match status" value="1"/>
</dbReference>
<dbReference type="EMBL" id="OX451740">
    <property type="protein sequence ID" value="CAI8612316.1"/>
    <property type="molecule type" value="Genomic_DNA"/>
</dbReference>
<dbReference type="InterPro" id="IPR026851">
    <property type="entry name" value="Dna2/JHS1_DEXXQ-box"/>
</dbReference>
<keyword evidence="19" id="KW-0234">DNA repair</keyword>
<evidence type="ECO:0000256" key="6">
    <source>
        <dbReference type="ARBA" id="ARBA00022454"/>
    </source>
</evidence>
<dbReference type="Gene3D" id="3.40.50.300">
    <property type="entry name" value="P-loop containing nucleotide triphosphate hydrolases"/>
    <property type="match status" value="3"/>
</dbReference>
<dbReference type="PANTHER" id="PTHR36531:SF6">
    <property type="entry name" value="DNA REPLICATION ATP-DEPENDENT HELICASE_NUCLEASE DNA2"/>
    <property type="match status" value="1"/>
</dbReference>
<dbReference type="CDD" id="cd18041">
    <property type="entry name" value="DEXXQc_DNA2"/>
    <property type="match status" value="1"/>
</dbReference>
<dbReference type="GO" id="GO:0051539">
    <property type="term" value="F:4 iron, 4 sulfur cluster binding"/>
    <property type="evidence" value="ECO:0007669"/>
    <property type="project" value="UniProtKB-KW"/>
</dbReference>
<feature type="region of interest" description="Disordered" evidence="23">
    <location>
        <begin position="1"/>
        <end position="95"/>
    </location>
</feature>
<keyword evidence="11" id="KW-0547">Nucleotide-binding</keyword>
<keyword evidence="12" id="KW-0227">DNA damage</keyword>
<feature type="domain" description="DNA2/NAM7 helicase helicase" evidence="25">
    <location>
        <begin position="1037"/>
        <end position="1102"/>
    </location>
</feature>
<keyword evidence="21" id="KW-0511">Multifunctional enzyme</keyword>
<keyword evidence="20" id="KW-0539">Nucleus</keyword>
<dbReference type="InterPro" id="IPR027417">
    <property type="entry name" value="P-loop_NTPase"/>
</dbReference>
<dbReference type="GO" id="GO:0006281">
    <property type="term" value="P:DNA repair"/>
    <property type="evidence" value="ECO:0007669"/>
    <property type="project" value="UniProtKB-KW"/>
</dbReference>
<dbReference type="Pfam" id="PF08696">
    <property type="entry name" value="Dna2"/>
    <property type="match status" value="1"/>
</dbReference>
<feature type="region of interest" description="Disordered" evidence="23">
    <location>
        <begin position="220"/>
        <end position="250"/>
    </location>
</feature>
<keyword evidence="10" id="KW-0479">Metal-binding</keyword>
<evidence type="ECO:0000259" key="24">
    <source>
        <dbReference type="Pfam" id="PF08696"/>
    </source>
</evidence>
<dbReference type="GO" id="GO:0004518">
    <property type="term" value="F:nuclease activity"/>
    <property type="evidence" value="ECO:0007669"/>
    <property type="project" value="UniProtKB-KW"/>
</dbReference>
<keyword evidence="17" id="KW-0411">Iron-sulfur</keyword>
<comment type="subcellular location">
    <subcellularLocation>
        <location evidence="3">Chromosome</location>
    </subcellularLocation>
    <subcellularLocation>
        <location evidence="2">Nucleus</location>
    </subcellularLocation>
</comment>
<dbReference type="GO" id="GO:0005634">
    <property type="term" value="C:nucleus"/>
    <property type="evidence" value="ECO:0007669"/>
    <property type="project" value="UniProtKB-SubCell"/>
</dbReference>
<dbReference type="GO" id="GO:0016787">
    <property type="term" value="F:hydrolase activity"/>
    <property type="evidence" value="ECO:0007669"/>
    <property type="project" value="UniProtKB-KW"/>
</dbReference>
<dbReference type="Pfam" id="PF13086">
    <property type="entry name" value="AAA_11"/>
    <property type="match status" value="2"/>
</dbReference>
<dbReference type="SUPFAM" id="SSF52540">
    <property type="entry name" value="P-loop containing nucleoside triphosphate hydrolases"/>
    <property type="match status" value="1"/>
</dbReference>
<keyword evidence="14" id="KW-0347">Helicase</keyword>
<evidence type="ECO:0000256" key="2">
    <source>
        <dbReference type="ARBA" id="ARBA00004123"/>
    </source>
</evidence>
<evidence type="ECO:0000256" key="7">
    <source>
        <dbReference type="ARBA" id="ARBA00022485"/>
    </source>
</evidence>
<evidence type="ECO:0000256" key="16">
    <source>
        <dbReference type="ARBA" id="ARBA00023004"/>
    </source>
</evidence>
<dbReference type="InterPro" id="IPR014808">
    <property type="entry name" value="DNA_replication_fac_Dna2_N"/>
</dbReference>
<evidence type="ECO:0000256" key="13">
    <source>
        <dbReference type="ARBA" id="ARBA00022801"/>
    </source>
</evidence>
<proteinExistence type="inferred from homology"/>
<dbReference type="EC" id="3.6.4.12" evidence="5"/>
<dbReference type="InterPro" id="IPR041679">
    <property type="entry name" value="DNA2/NAM7-like_C"/>
</dbReference>
<dbReference type="Gene3D" id="3.90.320.10">
    <property type="match status" value="1"/>
</dbReference>
<feature type="domain" description="DNA2/NAM7 helicase helicase" evidence="25">
    <location>
        <begin position="935"/>
        <end position="1027"/>
    </location>
</feature>
<dbReference type="InterPro" id="IPR051827">
    <property type="entry name" value="Cas4_exonuclease"/>
</dbReference>
<evidence type="ECO:0000256" key="17">
    <source>
        <dbReference type="ARBA" id="ARBA00023014"/>
    </source>
</evidence>
<dbReference type="GO" id="GO:0046872">
    <property type="term" value="F:metal ion binding"/>
    <property type="evidence" value="ECO:0007669"/>
    <property type="project" value="UniProtKB-KW"/>
</dbReference>
<keyword evidence="15" id="KW-0067">ATP-binding</keyword>
<comment type="cofactor">
    <cofactor evidence="1">
        <name>[4Fe-4S] cluster</name>
        <dbReference type="ChEBI" id="CHEBI:49883"/>
    </cofactor>
</comment>
<dbReference type="GO" id="GO:0017116">
    <property type="term" value="F:single-stranded DNA helicase activity"/>
    <property type="evidence" value="ECO:0007669"/>
    <property type="project" value="InterPro"/>
</dbReference>
<dbReference type="GO" id="GO:0003677">
    <property type="term" value="F:DNA binding"/>
    <property type="evidence" value="ECO:0007669"/>
    <property type="project" value="UniProtKB-KW"/>
</dbReference>
<dbReference type="FunFam" id="3.40.50.300:FF:002948">
    <property type="entry name" value="DNA replication ATP-dependent helicase/nuclease DNA2"/>
    <property type="match status" value="1"/>
</dbReference>
<evidence type="ECO:0000256" key="12">
    <source>
        <dbReference type="ARBA" id="ARBA00022763"/>
    </source>
</evidence>
<evidence type="ECO:0000256" key="4">
    <source>
        <dbReference type="ARBA" id="ARBA00007913"/>
    </source>
</evidence>
<feature type="compositionally biased region" description="Polar residues" evidence="23">
    <location>
        <begin position="225"/>
        <end position="237"/>
    </location>
</feature>
<keyword evidence="8" id="KW-0235">DNA replication</keyword>
<evidence type="ECO:0000313" key="27">
    <source>
        <dbReference type="EMBL" id="CAI8612316.1"/>
    </source>
</evidence>
<dbReference type="Pfam" id="PF13087">
    <property type="entry name" value="AAA_12"/>
    <property type="match status" value="1"/>
</dbReference>